<feature type="compositionally biased region" description="Polar residues" evidence="1">
    <location>
        <begin position="1"/>
        <end position="26"/>
    </location>
</feature>
<evidence type="ECO:0000256" key="1">
    <source>
        <dbReference type="SAM" id="MobiDB-lite"/>
    </source>
</evidence>
<dbReference type="AlphaFoldDB" id="A0A8S1VZG7"/>
<protein>
    <submittedName>
        <fullName evidence="2">Uncharacterized protein</fullName>
    </submittedName>
</protein>
<accession>A0A8S1VZG7</accession>
<evidence type="ECO:0000313" key="2">
    <source>
        <dbReference type="EMBL" id="CAD8179586.1"/>
    </source>
</evidence>
<dbReference type="EMBL" id="CAJJDP010000072">
    <property type="protein sequence ID" value="CAD8179586.1"/>
    <property type="molecule type" value="Genomic_DNA"/>
</dbReference>
<gene>
    <name evidence="2" type="ORF">POCTA_138.1.T0730091</name>
</gene>
<keyword evidence="3" id="KW-1185">Reference proteome</keyword>
<reference evidence="2" key="1">
    <citation type="submission" date="2021-01" db="EMBL/GenBank/DDBJ databases">
        <authorList>
            <consortium name="Genoscope - CEA"/>
            <person name="William W."/>
        </authorList>
    </citation>
    <scope>NUCLEOTIDE SEQUENCE</scope>
</reference>
<dbReference type="OrthoDB" id="10496274at2759"/>
<dbReference type="Proteomes" id="UP000683925">
    <property type="component" value="Unassembled WGS sequence"/>
</dbReference>
<name>A0A8S1VZG7_PAROT</name>
<comment type="caution">
    <text evidence="2">The sequence shown here is derived from an EMBL/GenBank/DDBJ whole genome shotgun (WGS) entry which is preliminary data.</text>
</comment>
<organism evidence="2 3">
    <name type="scientific">Paramecium octaurelia</name>
    <dbReference type="NCBI Taxonomy" id="43137"/>
    <lineage>
        <taxon>Eukaryota</taxon>
        <taxon>Sar</taxon>
        <taxon>Alveolata</taxon>
        <taxon>Ciliophora</taxon>
        <taxon>Intramacronucleata</taxon>
        <taxon>Oligohymenophorea</taxon>
        <taxon>Peniculida</taxon>
        <taxon>Parameciidae</taxon>
        <taxon>Paramecium</taxon>
    </lineage>
</organism>
<feature type="region of interest" description="Disordered" evidence="1">
    <location>
        <begin position="1"/>
        <end position="51"/>
    </location>
</feature>
<sequence>MQQNRLQSSVQPQTFNPQTKTLQPQCMAQGLPQGLPQAPPPQQFKQTSQNDGLLEIINQAKSRETLRKEECLKKMALINTNFGERNYN</sequence>
<evidence type="ECO:0000313" key="3">
    <source>
        <dbReference type="Proteomes" id="UP000683925"/>
    </source>
</evidence>
<proteinExistence type="predicted"/>